<dbReference type="AlphaFoldDB" id="A0AAN8IAH0"/>
<dbReference type="EMBL" id="WIXE01024730">
    <property type="protein sequence ID" value="KAK5965341.1"/>
    <property type="molecule type" value="Genomic_DNA"/>
</dbReference>
<reference evidence="1 2" key="1">
    <citation type="submission" date="2019-10" db="EMBL/GenBank/DDBJ databases">
        <title>Assembly and Annotation for the nematode Trichostrongylus colubriformis.</title>
        <authorList>
            <person name="Martin J."/>
        </authorList>
    </citation>
    <scope>NUCLEOTIDE SEQUENCE [LARGE SCALE GENOMIC DNA]</scope>
    <source>
        <strain evidence="1">G859</strain>
        <tissue evidence="1">Whole worm</tissue>
    </source>
</reference>
<accession>A0AAN8IAH0</accession>
<keyword evidence="2" id="KW-1185">Reference proteome</keyword>
<comment type="caution">
    <text evidence="1">The sequence shown here is derived from an EMBL/GenBank/DDBJ whole genome shotgun (WGS) entry which is preliminary data.</text>
</comment>
<proteinExistence type="predicted"/>
<feature type="non-terminal residue" evidence="1">
    <location>
        <position position="121"/>
    </location>
</feature>
<dbReference type="Proteomes" id="UP001331761">
    <property type="component" value="Unassembled WGS sequence"/>
</dbReference>
<evidence type="ECO:0000313" key="1">
    <source>
        <dbReference type="EMBL" id="KAK5965341.1"/>
    </source>
</evidence>
<name>A0AAN8IAH0_TRICO</name>
<evidence type="ECO:0000313" key="2">
    <source>
        <dbReference type="Proteomes" id="UP001331761"/>
    </source>
</evidence>
<gene>
    <name evidence="1" type="ORF">GCK32_015746</name>
</gene>
<organism evidence="1 2">
    <name type="scientific">Trichostrongylus colubriformis</name>
    <name type="common">Black scour worm</name>
    <dbReference type="NCBI Taxonomy" id="6319"/>
    <lineage>
        <taxon>Eukaryota</taxon>
        <taxon>Metazoa</taxon>
        <taxon>Ecdysozoa</taxon>
        <taxon>Nematoda</taxon>
        <taxon>Chromadorea</taxon>
        <taxon>Rhabditida</taxon>
        <taxon>Rhabditina</taxon>
        <taxon>Rhabditomorpha</taxon>
        <taxon>Strongyloidea</taxon>
        <taxon>Trichostrongylidae</taxon>
        <taxon>Trichostrongylus</taxon>
    </lineage>
</organism>
<protein>
    <submittedName>
        <fullName evidence="1">Uncharacterized protein</fullName>
    </submittedName>
</protein>
<sequence>MSLSQEEFQHICETIGGQRSTVDKATLYSAVCCAGKSVIRSHLDDLWPADKSGVDHEQAYQIFDRLEDLVVDGDDMERIRRQGLQIDCEKLLELLFVQAVEQTKHETLSRLLELQESEEFI</sequence>